<gene>
    <name evidence="1" type="ORF">RJT34_17496</name>
</gene>
<accession>A0AAN9J9G1</accession>
<name>A0AAN9J9G1_CLITE</name>
<reference evidence="1 2" key="1">
    <citation type="submission" date="2024-01" db="EMBL/GenBank/DDBJ databases">
        <title>The genomes of 5 underutilized Papilionoideae crops provide insights into root nodulation and disease resistance.</title>
        <authorList>
            <person name="Yuan L."/>
        </authorList>
    </citation>
    <scope>NUCLEOTIDE SEQUENCE [LARGE SCALE GENOMIC DNA]</scope>
    <source>
        <strain evidence="1">LY-2023</strain>
        <tissue evidence="1">Leaf</tissue>
    </source>
</reference>
<organism evidence="1 2">
    <name type="scientific">Clitoria ternatea</name>
    <name type="common">Butterfly pea</name>
    <dbReference type="NCBI Taxonomy" id="43366"/>
    <lineage>
        <taxon>Eukaryota</taxon>
        <taxon>Viridiplantae</taxon>
        <taxon>Streptophyta</taxon>
        <taxon>Embryophyta</taxon>
        <taxon>Tracheophyta</taxon>
        <taxon>Spermatophyta</taxon>
        <taxon>Magnoliopsida</taxon>
        <taxon>eudicotyledons</taxon>
        <taxon>Gunneridae</taxon>
        <taxon>Pentapetalae</taxon>
        <taxon>rosids</taxon>
        <taxon>fabids</taxon>
        <taxon>Fabales</taxon>
        <taxon>Fabaceae</taxon>
        <taxon>Papilionoideae</taxon>
        <taxon>50 kb inversion clade</taxon>
        <taxon>NPAAA clade</taxon>
        <taxon>indigoferoid/millettioid clade</taxon>
        <taxon>Phaseoleae</taxon>
        <taxon>Clitoria</taxon>
    </lineage>
</organism>
<evidence type="ECO:0000313" key="1">
    <source>
        <dbReference type="EMBL" id="KAK7294607.1"/>
    </source>
</evidence>
<dbReference type="Proteomes" id="UP001359559">
    <property type="component" value="Unassembled WGS sequence"/>
</dbReference>
<evidence type="ECO:0000313" key="2">
    <source>
        <dbReference type="Proteomes" id="UP001359559"/>
    </source>
</evidence>
<sequence>MKKKKGLPRHDIILDMISEDEKMTKDVTSLAYCMQKQTVYLNTFYIEAISGIRDPAAEMRWSAVSSTSWQSLQVVSPIWISITMRFSQPLHTLFRTAVTTLKLLMLADVDICKFEL</sequence>
<dbReference type="AlphaFoldDB" id="A0AAN9J9G1"/>
<protein>
    <submittedName>
        <fullName evidence="1">Uncharacterized protein</fullName>
    </submittedName>
</protein>
<proteinExistence type="predicted"/>
<comment type="caution">
    <text evidence="1">The sequence shown here is derived from an EMBL/GenBank/DDBJ whole genome shotgun (WGS) entry which is preliminary data.</text>
</comment>
<dbReference type="EMBL" id="JAYKXN010000004">
    <property type="protein sequence ID" value="KAK7294607.1"/>
    <property type="molecule type" value="Genomic_DNA"/>
</dbReference>
<keyword evidence="2" id="KW-1185">Reference proteome</keyword>